<evidence type="ECO:0000256" key="2">
    <source>
        <dbReference type="SAM" id="Phobius"/>
    </source>
</evidence>
<feature type="domain" description="YvbJ-like NTF2-like" evidence="5">
    <location>
        <begin position="353"/>
        <end position="473"/>
    </location>
</feature>
<evidence type="ECO:0000256" key="1">
    <source>
        <dbReference type="SAM" id="MobiDB-lite"/>
    </source>
</evidence>
<dbReference type="InterPro" id="IPR054529">
    <property type="entry name" value="TcaA_2nd"/>
</dbReference>
<proteinExistence type="predicted"/>
<dbReference type="RefSeq" id="WP_368503214.1">
    <property type="nucleotide sequence ID" value="NZ_CP162551.1"/>
</dbReference>
<evidence type="ECO:0000259" key="3">
    <source>
        <dbReference type="Pfam" id="PF22813"/>
    </source>
</evidence>
<protein>
    <submittedName>
        <fullName evidence="6">Zinc ribbon domain-containing protein</fullName>
    </submittedName>
</protein>
<feature type="domain" description="TcaA second" evidence="3">
    <location>
        <begin position="88"/>
        <end position="189"/>
    </location>
</feature>
<dbReference type="Pfam" id="PF25155">
    <property type="entry name" value="NTF2_YvbJ"/>
    <property type="match status" value="1"/>
</dbReference>
<name>A0AB39BQ92_9BACI</name>
<evidence type="ECO:0000313" key="6">
    <source>
        <dbReference type="EMBL" id="XDI35670.1"/>
    </source>
</evidence>
<dbReference type="AlphaFoldDB" id="A0AB39BQ92"/>
<dbReference type="Pfam" id="PF22813">
    <property type="entry name" value="TcaA_2nd"/>
    <property type="match status" value="1"/>
</dbReference>
<dbReference type="GO" id="GO:0005886">
    <property type="term" value="C:plasma membrane"/>
    <property type="evidence" value="ECO:0007669"/>
    <property type="project" value="UniProtKB-SubCell"/>
</dbReference>
<dbReference type="PANTHER" id="PTHR40038">
    <property type="entry name" value="MEMBRANE-ASSOCIATED PROTEIN TCAA"/>
    <property type="match status" value="1"/>
</dbReference>
<dbReference type="PANTHER" id="PTHR40038:SF1">
    <property type="entry name" value="MEMBRANE-ASSOCIATED PROTEIN TCAA"/>
    <property type="match status" value="1"/>
</dbReference>
<keyword evidence="2" id="KW-1133">Transmembrane helix</keyword>
<organism evidence="6">
    <name type="scientific">Alkalihalophilus sp. As8PL</name>
    <dbReference type="NCBI Taxonomy" id="3237103"/>
    <lineage>
        <taxon>Bacteria</taxon>
        <taxon>Bacillati</taxon>
        <taxon>Bacillota</taxon>
        <taxon>Bacilli</taxon>
        <taxon>Bacillales</taxon>
        <taxon>Bacillaceae</taxon>
        <taxon>Alkalihalophilus</taxon>
    </lineage>
</organism>
<dbReference type="EMBL" id="CP162551">
    <property type="protein sequence ID" value="XDI35670.1"/>
    <property type="molecule type" value="Genomic_DNA"/>
</dbReference>
<feature type="region of interest" description="Disordered" evidence="1">
    <location>
        <begin position="28"/>
        <end position="55"/>
    </location>
</feature>
<feature type="transmembrane region" description="Helical" evidence="2">
    <location>
        <begin position="62"/>
        <end position="82"/>
    </location>
</feature>
<dbReference type="Pfam" id="PF22820">
    <property type="entry name" value="TcaA_3rd_4th"/>
    <property type="match status" value="1"/>
</dbReference>
<evidence type="ECO:0000259" key="5">
    <source>
        <dbReference type="Pfam" id="PF25155"/>
    </source>
</evidence>
<feature type="domain" description="TcaA 4th" evidence="4">
    <location>
        <begin position="269"/>
        <end position="331"/>
    </location>
</feature>
<accession>A0AB39BQ92</accession>
<sequence length="491" mass="55794">MKFCKECGSSLEGSKQFCPECGTPIGAEQINNGGNKKEETTYTQSVTNPTPQKKPLTKKQKISAISSLVAAILLFIGFQVGATVTDKDRKIEKFGEAILEGNSSRVMNMLHSDDPRLEITEERVNNLLTFINNNPSYYSAVMDSLKAQSQFVNNEGEHDEFYDYYSENIFYLQNSGKTALIYDRYDITVVPFFIEIETNYSDAVISINDEEIAVSDSEEFYLEYGPVMPGVYNVKSQYSNEYTLLESSTKLELVSPYYSDSYANLYLSGDYITINSDYSQLATDATLFINGEEVDFDLNDHVGPLSVDGELSVYAVLNFPWGEVKTEESAIFGNVNLALESPFTEGLKDELSDSLFEYAHDWANAYSSLDESQFSNVTPHYLEYVTNDFSRLQQNERIWVGEFVKAIFDLDSFDLSTNYEGEYVATVNTSLYFDSVTVSTDTDEFETELSENRWKYYLLYNEESREWLVNDYSSLYSVSHDNAKELVAKND</sequence>
<keyword evidence="2" id="KW-0472">Membrane</keyword>
<dbReference type="InterPro" id="IPR056902">
    <property type="entry name" value="NTF2_YvbJ"/>
</dbReference>
<gene>
    <name evidence="6" type="ORF">AB3N04_13225</name>
</gene>
<keyword evidence="2" id="KW-0812">Transmembrane</keyword>
<dbReference type="InterPro" id="IPR054530">
    <property type="entry name" value="TcaA_4th"/>
</dbReference>
<reference evidence="6" key="1">
    <citation type="submission" date="2024-07" db="EMBL/GenBank/DDBJ databases">
        <title>Identification and characteristics of an arsenic-resistant bacterial isolate, which belongs to a novel species.</title>
        <authorList>
            <person name="Juszczyk A."/>
            <person name="Kowalczyk A."/>
            <person name="Was K."/>
            <person name="Kosowicz W."/>
            <person name="Budzyn A."/>
            <person name="Latowski D."/>
        </authorList>
    </citation>
    <scope>NUCLEOTIDE SEQUENCE</scope>
    <source>
        <strain evidence="6">As8PL</strain>
    </source>
</reference>
<evidence type="ECO:0000259" key="4">
    <source>
        <dbReference type="Pfam" id="PF22820"/>
    </source>
</evidence>